<protein>
    <submittedName>
        <fullName evidence="1">Uncharacterized protein</fullName>
    </submittedName>
</protein>
<dbReference type="RefSeq" id="WP_184634511.1">
    <property type="nucleotide sequence ID" value="NZ_BAABKT010000014.1"/>
</dbReference>
<comment type="caution">
    <text evidence="1">The sequence shown here is derived from an EMBL/GenBank/DDBJ whole genome shotgun (WGS) entry which is preliminary data.</text>
</comment>
<reference evidence="1 2" key="1">
    <citation type="submission" date="2020-08" db="EMBL/GenBank/DDBJ databases">
        <title>Sequencing the genomes of 1000 actinobacteria strains.</title>
        <authorList>
            <person name="Klenk H.-P."/>
        </authorList>
    </citation>
    <scope>NUCLEOTIDE SEQUENCE [LARGE SCALE GENOMIC DNA]</scope>
    <source>
        <strain evidence="1 2">DSM 44593</strain>
    </source>
</reference>
<organism evidence="1 2">
    <name type="scientific">Streptomonospora salina</name>
    <dbReference type="NCBI Taxonomy" id="104205"/>
    <lineage>
        <taxon>Bacteria</taxon>
        <taxon>Bacillati</taxon>
        <taxon>Actinomycetota</taxon>
        <taxon>Actinomycetes</taxon>
        <taxon>Streptosporangiales</taxon>
        <taxon>Nocardiopsidaceae</taxon>
        <taxon>Streptomonospora</taxon>
    </lineage>
</organism>
<keyword evidence="2" id="KW-1185">Reference proteome</keyword>
<dbReference type="InterPro" id="IPR036170">
    <property type="entry name" value="YezG-like_sf"/>
</dbReference>
<sequence length="150" mass="17441">MGEEAMPRTEAQENILKEVRMSLVRNSPEDWHEIILSASMLYSRSAFDTRVAYADRKQERMNTPIDVKMNLMDLRERMYHESRGAWFSVVFGVGRSGYFTVDFNYCNEPSFRGTAPMDDEYASDLERFPRSPEATPEWLRRKIEAAAPEG</sequence>
<evidence type="ECO:0000313" key="2">
    <source>
        <dbReference type="Proteomes" id="UP000578077"/>
    </source>
</evidence>
<evidence type="ECO:0000313" key="1">
    <source>
        <dbReference type="EMBL" id="MBB5998338.1"/>
    </source>
</evidence>
<accession>A0A841EBD4</accession>
<gene>
    <name evidence="1" type="ORF">HNR25_002089</name>
</gene>
<name>A0A841EBD4_9ACTN</name>
<dbReference type="Proteomes" id="UP000578077">
    <property type="component" value="Unassembled WGS sequence"/>
</dbReference>
<proteinExistence type="predicted"/>
<dbReference type="AlphaFoldDB" id="A0A841EBD4"/>
<dbReference type="EMBL" id="JACHLY010000001">
    <property type="protein sequence ID" value="MBB5998338.1"/>
    <property type="molecule type" value="Genomic_DNA"/>
</dbReference>
<dbReference type="SUPFAM" id="SSF160424">
    <property type="entry name" value="BH3703-like"/>
    <property type="match status" value="1"/>
</dbReference>